<comment type="subcellular location">
    <subcellularLocation>
        <location evidence="1">Nucleus</location>
    </subcellularLocation>
</comment>
<organism evidence="7 8">
    <name type="scientific">Phrynosoma platyrhinos</name>
    <name type="common">Desert horned lizard</name>
    <dbReference type="NCBI Taxonomy" id="52577"/>
    <lineage>
        <taxon>Eukaryota</taxon>
        <taxon>Metazoa</taxon>
        <taxon>Chordata</taxon>
        <taxon>Craniata</taxon>
        <taxon>Vertebrata</taxon>
        <taxon>Euteleostomi</taxon>
        <taxon>Lepidosauria</taxon>
        <taxon>Squamata</taxon>
        <taxon>Bifurcata</taxon>
        <taxon>Unidentata</taxon>
        <taxon>Episquamata</taxon>
        <taxon>Toxicofera</taxon>
        <taxon>Iguania</taxon>
        <taxon>Phrynosomatidae</taxon>
        <taxon>Phrynosomatinae</taxon>
        <taxon>Phrynosoma</taxon>
    </lineage>
</organism>
<evidence type="ECO:0000256" key="1">
    <source>
        <dbReference type="ARBA" id="ARBA00004123"/>
    </source>
</evidence>
<protein>
    <recommendedName>
        <fullName evidence="9">Cell division cycle 45</fullName>
    </recommendedName>
</protein>
<comment type="caution">
    <text evidence="7">The sequence shown here is derived from an EMBL/GenBank/DDBJ whole genome shotgun (WGS) entry which is preliminary data.</text>
</comment>
<evidence type="ECO:0000256" key="5">
    <source>
        <dbReference type="ARBA" id="ARBA00023306"/>
    </source>
</evidence>
<dbReference type="InterPro" id="IPR003874">
    <property type="entry name" value="CDC45"/>
</dbReference>
<name>A0ABQ7T828_PHRPL</name>
<sequence length="590" mass="67906">MSMRCARVKYSKLYFIVIMCSTHLSQYLDGKNLKQHFLNTKIRDIIPTKFQYFVLINCGANIDLLDVLQPEEDAIFFVCDTHRPINVIKLLVKQDDDLEIPAYDDLFRDEEEDQDSGNERNCGKNNEKATKKGMGGTQIITRGELLSKYGIVLFYDKHLCPSPPACISSVIFLALFLKVPNEYRISAHEVFPTCNDWPGQFSGDSTYVFHHNRQEILFDYEQYEYHGTSSAMMMFDLAWLMSKDLNDMLWWAIVGLTDQWVQDKITQMKYVTDIGTLQRHVSRHNHRNGDEENSLSIDCMRIAFEYDLCLALYQHWSLYESLCNTSYTSASFKLWSVQGQKKLQEFLADMGMKDLRVQTFSIHFGFKHKFLASDVVYAVSALMENVEKDESTTGNFIKALDSLSRSNLDKLYQGLELAKKQLCAIQQTVASCICTNLVINQGPFLYCYLMETKNKRCKLLPMVMAAPMDLEQGTVIMVGIPPHTESSDKKNFFGRAFEKAAENTNSRTLHNHFEMSRTYQKLLDASFSVFLSVQIFEKELLHLSGITDICNVDQGLRVQCDALTFRCDRCVVSTIFLEMACAQEYDYNTQ</sequence>
<dbReference type="Pfam" id="PF02724">
    <property type="entry name" value="CDC45"/>
    <property type="match status" value="3"/>
</dbReference>
<dbReference type="PANTHER" id="PTHR10507:SF0">
    <property type="entry name" value="CELL DIVISION CONTROL PROTEIN 45 HOMOLOG"/>
    <property type="match status" value="1"/>
</dbReference>
<feature type="compositionally biased region" description="Basic and acidic residues" evidence="6">
    <location>
        <begin position="117"/>
        <end position="130"/>
    </location>
</feature>
<accession>A0ABQ7T828</accession>
<dbReference type="EMBL" id="JAIPUX010001211">
    <property type="protein sequence ID" value="KAH0625571.1"/>
    <property type="molecule type" value="Genomic_DNA"/>
</dbReference>
<keyword evidence="5" id="KW-0131">Cell cycle</keyword>
<evidence type="ECO:0000256" key="6">
    <source>
        <dbReference type="SAM" id="MobiDB-lite"/>
    </source>
</evidence>
<keyword evidence="8" id="KW-1185">Reference proteome</keyword>
<comment type="similarity">
    <text evidence="2">Belongs to the CDC45 family.</text>
</comment>
<evidence type="ECO:0000313" key="7">
    <source>
        <dbReference type="EMBL" id="KAH0625571.1"/>
    </source>
</evidence>
<keyword evidence="4" id="KW-0539">Nucleus</keyword>
<feature type="region of interest" description="Disordered" evidence="6">
    <location>
        <begin position="110"/>
        <end position="133"/>
    </location>
</feature>
<proteinExistence type="inferred from homology"/>
<evidence type="ECO:0000256" key="4">
    <source>
        <dbReference type="ARBA" id="ARBA00023242"/>
    </source>
</evidence>
<keyword evidence="3" id="KW-0235">DNA replication</keyword>
<evidence type="ECO:0000256" key="3">
    <source>
        <dbReference type="ARBA" id="ARBA00022705"/>
    </source>
</evidence>
<dbReference type="Proteomes" id="UP000826234">
    <property type="component" value="Unassembled WGS sequence"/>
</dbReference>
<evidence type="ECO:0008006" key="9">
    <source>
        <dbReference type="Google" id="ProtNLM"/>
    </source>
</evidence>
<reference evidence="7 8" key="1">
    <citation type="journal article" date="2022" name="Gigascience">
        <title>A chromosome-level genome assembly and annotation of the desert horned lizard, Phrynosoma platyrhinos, provides insight into chromosomal rearrangements among reptiles.</title>
        <authorList>
            <person name="Koochekian N."/>
            <person name="Ascanio A."/>
            <person name="Farleigh K."/>
            <person name="Card D.C."/>
            <person name="Schield D.R."/>
            <person name="Castoe T.A."/>
            <person name="Jezkova T."/>
        </authorList>
    </citation>
    <scope>NUCLEOTIDE SEQUENCE [LARGE SCALE GENOMIC DNA]</scope>
    <source>
        <strain evidence="7">NK-2021</strain>
    </source>
</reference>
<gene>
    <name evidence="7" type="ORF">JD844_015144</name>
</gene>
<dbReference type="PANTHER" id="PTHR10507">
    <property type="entry name" value="CDC45-RELATED PROTEIN"/>
    <property type="match status" value="1"/>
</dbReference>
<evidence type="ECO:0000256" key="2">
    <source>
        <dbReference type="ARBA" id="ARBA00010727"/>
    </source>
</evidence>
<evidence type="ECO:0000313" key="8">
    <source>
        <dbReference type="Proteomes" id="UP000826234"/>
    </source>
</evidence>